<keyword evidence="5 9" id="KW-0694">RNA-binding</keyword>
<evidence type="ECO:0000256" key="3">
    <source>
        <dbReference type="ARBA" id="ARBA00022664"/>
    </source>
</evidence>
<dbReference type="GO" id="GO:0071013">
    <property type="term" value="C:catalytic step 2 spliceosome"/>
    <property type="evidence" value="ECO:0007669"/>
    <property type="project" value="TreeGrafter"/>
</dbReference>
<dbReference type="FunFam" id="2.30.30.100:FF:000009">
    <property type="entry name" value="U6 snRNA-associated Sm-like protein LSm2"/>
    <property type="match status" value="1"/>
</dbReference>
<dbReference type="GO" id="GO:0005688">
    <property type="term" value="C:U6 snRNP"/>
    <property type="evidence" value="ECO:0007669"/>
    <property type="project" value="TreeGrafter"/>
</dbReference>
<keyword evidence="6 9" id="KW-0508">mRNA splicing</keyword>
<evidence type="ECO:0000256" key="6">
    <source>
        <dbReference type="ARBA" id="ARBA00023187"/>
    </source>
</evidence>
<keyword evidence="7 9" id="KW-0539">Nucleus</keyword>
<comment type="similarity">
    <text evidence="2 9">Belongs to the snRNP Sm proteins family.</text>
</comment>
<organism evidence="11">
    <name type="scientific">Cyberlindnera fabianii</name>
    <name type="common">Yeast</name>
    <name type="synonym">Hansenula fabianii</name>
    <dbReference type="NCBI Taxonomy" id="36022"/>
    <lineage>
        <taxon>Eukaryota</taxon>
        <taxon>Fungi</taxon>
        <taxon>Dikarya</taxon>
        <taxon>Ascomycota</taxon>
        <taxon>Saccharomycotina</taxon>
        <taxon>Saccharomycetes</taxon>
        <taxon>Phaffomycetales</taxon>
        <taxon>Phaffomycetaceae</taxon>
        <taxon>Cyberlindnera</taxon>
    </lineage>
</organism>
<dbReference type="Pfam" id="PF01423">
    <property type="entry name" value="LSM"/>
    <property type="match status" value="1"/>
</dbReference>
<dbReference type="InterPro" id="IPR047575">
    <property type="entry name" value="Sm"/>
</dbReference>
<dbReference type="GO" id="GO:0000932">
    <property type="term" value="C:P-body"/>
    <property type="evidence" value="ECO:0007669"/>
    <property type="project" value="TreeGrafter"/>
</dbReference>
<evidence type="ECO:0000256" key="8">
    <source>
        <dbReference type="ARBA" id="ARBA00023274"/>
    </source>
</evidence>
<dbReference type="InterPro" id="IPR001163">
    <property type="entry name" value="Sm_dom_euk/arc"/>
</dbReference>
<evidence type="ECO:0000313" key="11">
    <source>
        <dbReference type="EMBL" id="CDR46188.1"/>
    </source>
</evidence>
<dbReference type="GO" id="GO:0046540">
    <property type="term" value="C:U4/U6 x U5 tri-snRNP complex"/>
    <property type="evidence" value="ECO:0007669"/>
    <property type="project" value="TreeGrafter"/>
</dbReference>
<keyword evidence="8 9" id="KW-0687">Ribonucleoprotein</keyword>
<dbReference type="GO" id="GO:0071011">
    <property type="term" value="C:precatalytic spliceosome"/>
    <property type="evidence" value="ECO:0007669"/>
    <property type="project" value="TreeGrafter"/>
</dbReference>
<evidence type="ECO:0000256" key="4">
    <source>
        <dbReference type="ARBA" id="ARBA00022728"/>
    </source>
</evidence>
<dbReference type="CDD" id="cd01725">
    <property type="entry name" value="LSm2"/>
    <property type="match status" value="1"/>
</dbReference>
<dbReference type="InterPro" id="IPR010920">
    <property type="entry name" value="LSM_dom_sf"/>
</dbReference>
<dbReference type="InterPro" id="IPR016654">
    <property type="entry name" value="U6_snRNA_Lsm2"/>
</dbReference>
<dbReference type="EMBL" id="LK052907">
    <property type="protein sequence ID" value="CDR46188.1"/>
    <property type="molecule type" value="Genomic_DNA"/>
</dbReference>
<evidence type="ECO:0000256" key="7">
    <source>
        <dbReference type="ARBA" id="ARBA00023242"/>
    </source>
</evidence>
<keyword evidence="4 9" id="KW-0747">Spliceosome</keyword>
<dbReference type="PIRSF" id="PIRSF016394">
    <property type="entry name" value="U6_snRNA_Lsm2"/>
    <property type="match status" value="1"/>
</dbReference>
<proteinExistence type="inferred from homology"/>
<dbReference type="SMART" id="SM00651">
    <property type="entry name" value="Sm"/>
    <property type="match status" value="1"/>
</dbReference>
<dbReference type="PhylomeDB" id="A0A061BA16"/>
<evidence type="ECO:0000256" key="9">
    <source>
        <dbReference type="PIRNR" id="PIRNR016394"/>
    </source>
</evidence>
<protein>
    <recommendedName>
        <fullName evidence="9">LSM complex subunit LSm2</fullName>
    </recommendedName>
</protein>
<gene>
    <name evidence="11" type="ORF">CYFA0S_22e01046g</name>
</gene>
<dbReference type="PROSITE" id="PS52002">
    <property type="entry name" value="SM"/>
    <property type="match status" value="1"/>
</dbReference>
<evidence type="ECO:0000256" key="1">
    <source>
        <dbReference type="ARBA" id="ARBA00004123"/>
    </source>
</evidence>
<dbReference type="GO" id="GO:0000398">
    <property type="term" value="P:mRNA splicing, via spliceosome"/>
    <property type="evidence" value="ECO:0007669"/>
    <property type="project" value="UniProtKB-UniRule"/>
</dbReference>
<dbReference type="SUPFAM" id="SSF50182">
    <property type="entry name" value="Sm-like ribonucleoproteins"/>
    <property type="match status" value="1"/>
</dbReference>
<dbReference type="PANTHER" id="PTHR13829">
    <property type="entry name" value="SNRNP CORE PROTEIN FAMILY MEMBER"/>
    <property type="match status" value="1"/>
</dbReference>
<dbReference type="OrthoDB" id="10256176at2759"/>
<evidence type="ECO:0000256" key="2">
    <source>
        <dbReference type="ARBA" id="ARBA00006850"/>
    </source>
</evidence>
<comment type="function">
    <text evidence="9">Component of LSm protein complexes, which are involved in RNA processing and may function in a chaperone-like manner.</text>
</comment>
<evidence type="ECO:0000259" key="10">
    <source>
        <dbReference type="PROSITE" id="PS52002"/>
    </source>
</evidence>
<feature type="domain" description="Sm" evidence="10">
    <location>
        <begin position="2"/>
        <end position="76"/>
    </location>
</feature>
<dbReference type="VEuPathDB" id="FungiDB:BON22_1959"/>
<dbReference type="GO" id="GO:1990726">
    <property type="term" value="C:Lsm1-7-Pat1 complex"/>
    <property type="evidence" value="ECO:0007669"/>
    <property type="project" value="TreeGrafter"/>
</dbReference>
<name>A0A061BA16_CYBFA</name>
<dbReference type="GO" id="GO:0003723">
    <property type="term" value="F:RNA binding"/>
    <property type="evidence" value="ECO:0007669"/>
    <property type="project" value="UniProtKB-UniRule"/>
</dbReference>
<dbReference type="PANTHER" id="PTHR13829:SF2">
    <property type="entry name" value="U6 SNRNA-ASSOCIATED SM-LIKE PROTEIN LSM2"/>
    <property type="match status" value="1"/>
</dbReference>
<accession>A0A061BA16</accession>
<evidence type="ECO:0000256" key="5">
    <source>
        <dbReference type="ARBA" id="ARBA00022884"/>
    </source>
</evidence>
<sequence>MLFLSFFKTLVDREIVVELKNGVEIKGTLKTADQFFNLKLDNVSVANESKFPHLSSVKSIFIRGSTVRYVQISKNDVDTNLLQDAARREAMATSGKPIAGR</sequence>
<reference evidence="11" key="1">
    <citation type="journal article" date="2014" name="Genome Announc.">
        <title>Genome sequence of the yeast Cyberlindnera fabianii (Hansenula fabianii).</title>
        <authorList>
            <person name="Freel K.C."/>
            <person name="Sarilar V."/>
            <person name="Neuveglise C."/>
            <person name="Devillers H."/>
            <person name="Friedrich A."/>
            <person name="Schacherer J."/>
        </authorList>
    </citation>
    <scope>NUCLEOTIDE SEQUENCE</scope>
    <source>
        <strain evidence="11">YJS4271</strain>
    </source>
</reference>
<comment type="subcellular location">
    <subcellularLocation>
        <location evidence="1">Nucleus</location>
    </subcellularLocation>
</comment>
<keyword evidence="3 9" id="KW-0507">mRNA processing</keyword>
<dbReference type="AlphaFoldDB" id="A0A061BA16"/>
<dbReference type="Gene3D" id="2.30.30.100">
    <property type="match status" value="1"/>
</dbReference>